<reference evidence="1" key="1">
    <citation type="submission" date="2014-09" db="EMBL/GenBank/DDBJ databases">
        <authorList>
            <person name="Magalhaes I.L.F."/>
            <person name="Oliveira U."/>
            <person name="Santos F.R."/>
            <person name="Vidigal T.H.D.A."/>
            <person name="Brescovit A.D."/>
            <person name="Santos A.J."/>
        </authorList>
    </citation>
    <scope>NUCLEOTIDE SEQUENCE</scope>
    <source>
        <tissue evidence="1">Shoot tissue taken approximately 20 cm above the soil surface</tissue>
    </source>
</reference>
<accession>A0A0A8YYE7</accession>
<protein>
    <submittedName>
        <fullName evidence="1">Uncharacterized protein</fullName>
    </submittedName>
</protein>
<name>A0A0A8YYE7_ARUDO</name>
<evidence type="ECO:0000313" key="1">
    <source>
        <dbReference type="EMBL" id="JAD27602.1"/>
    </source>
</evidence>
<dbReference type="AlphaFoldDB" id="A0A0A8YYE7"/>
<organism evidence="1">
    <name type="scientific">Arundo donax</name>
    <name type="common">Giant reed</name>
    <name type="synonym">Donax arundinaceus</name>
    <dbReference type="NCBI Taxonomy" id="35708"/>
    <lineage>
        <taxon>Eukaryota</taxon>
        <taxon>Viridiplantae</taxon>
        <taxon>Streptophyta</taxon>
        <taxon>Embryophyta</taxon>
        <taxon>Tracheophyta</taxon>
        <taxon>Spermatophyta</taxon>
        <taxon>Magnoliopsida</taxon>
        <taxon>Liliopsida</taxon>
        <taxon>Poales</taxon>
        <taxon>Poaceae</taxon>
        <taxon>PACMAD clade</taxon>
        <taxon>Arundinoideae</taxon>
        <taxon>Arundineae</taxon>
        <taxon>Arundo</taxon>
    </lineage>
</organism>
<reference evidence="1" key="2">
    <citation type="journal article" date="2015" name="Data Brief">
        <title>Shoot transcriptome of the giant reed, Arundo donax.</title>
        <authorList>
            <person name="Barrero R.A."/>
            <person name="Guerrero F.D."/>
            <person name="Moolhuijzen P."/>
            <person name="Goolsby J.A."/>
            <person name="Tidwell J."/>
            <person name="Bellgard S.E."/>
            <person name="Bellgard M.I."/>
        </authorList>
    </citation>
    <scope>NUCLEOTIDE SEQUENCE</scope>
    <source>
        <tissue evidence="1">Shoot tissue taken approximately 20 cm above the soil surface</tissue>
    </source>
</reference>
<dbReference type="EMBL" id="GBRH01270293">
    <property type="protein sequence ID" value="JAD27602.1"/>
    <property type="molecule type" value="Transcribed_RNA"/>
</dbReference>
<proteinExistence type="predicted"/>
<sequence>MCIHLKLSQSSSRKLIPILKTMCMFICLIPVCSTTGQVN</sequence>